<evidence type="ECO:0000313" key="3">
    <source>
        <dbReference type="Proteomes" id="UP001165740"/>
    </source>
</evidence>
<dbReference type="AlphaFoldDB" id="A0A9W2YX43"/>
<protein>
    <submittedName>
        <fullName evidence="4 5">Uncharacterized protein LOC106075794</fullName>
    </submittedName>
</protein>
<feature type="signal peptide" evidence="2">
    <location>
        <begin position="1"/>
        <end position="21"/>
    </location>
</feature>
<organism evidence="3 4">
    <name type="scientific">Biomphalaria glabrata</name>
    <name type="common">Bloodfluke planorb</name>
    <name type="synonym">Freshwater snail</name>
    <dbReference type="NCBI Taxonomy" id="6526"/>
    <lineage>
        <taxon>Eukaryota</taxon>
        <taxon>Metazoa</taxon>
        <taxon>Spiralia</taxon>
        <taxon>Lophotrochozoa</taxon>
        <taxon>Mollusca</taxon>
        <taxon>Gastropoda</taxon>
        <taxon>Heterobranchia</taxon>
        <taxon>Euthyneura</taxon>
        <taxon>Panpulmonata</taxon>
        <taxon>Hygrophila</taxon>
        <taxon>Lymnaeoidea</taxon>
        <taxon>Planorbidae</taxon>
        <taxon>Biomphalaria</taxon>
    </lineage>
</organism>
<evidence type="ECO:0000313" key="5">
    <source>
        <dbReference type="RefSeq" id="XP_055867282.1"/>
    </source>
</evidence>
<feature type="transmembrane region" description="Helical" evidence="1">
    <location>
        <begin position="177"/>
        <end position="198"/>
    </location>
</feature>
<sequence>MPFKRKAIILLVIVLFKESDGYCPTAKEGETVTFQGTFTHTFEDPVEIIWSKEGIVPTYSKCNHLIVCRDSENKTQTSLVLKGNNVYKFSFQIKNVTKNDFGLWKLMYSGVLVLEHGEPLYTCNLEPTIMMTNKTEQNKFALSSTSEVTTFESTTKAKESGVTLVHYTHEKNWLSNFAGPLGGAFSVIVIILIAGVYLKGRKREKKVEEKFEQLL</sequence>
<keyword evidence="1" id="KW-0812">Transmembrane</keyword>
<dbReference type="InterPro" id="IPR036179">
    <property type="entry name" value="Ig-like_dom_sf"/>
</dbReference>
<proteinExistence type="predicted"/>
<dbReference type="InterPro" id="IPR013783">
    <property type="entry name" value="Ig-like_fold"/>
</dbReference>
<keyword evidence="3" id="KW-1185">Reference proteome</keyword>
<gene>
    <name evidence="4 5" type="primary">LOC106075794</name>
</gene>
<accession>A0A9W2YX43</accession>
<reference evidence="4 5" key="1">
    <citation type="submission" date="2025-04" db="UniProtKB">
        <authorList>
            <consortium name="RefSeq"/>
        </authorList>
    </citation>
    <scope>IDENTIFICATION</scope>
</reference>
<keyword evidence="2" id="KW-0732">Signal</keyword>
<keyword evidence="1" id="KW-0472">Membrane</keyword>
<dbReference type="Gene3D" id="2.60.40.10">
    <property type="entry name" value="Immunoglobulins"/>
    <property type="match status" value="1"/>
</dbReference>
<evidence type="ECO:0000256" key="1">
    <source>
        <dbReference type="SAM" id="Phobius"/>
    </source>
</evidence>
<dbReference type="RefSeq" id="XP_055867282.1">
    <property type="nucleotide sequence ID" value="XM_056011307.1"/>
</dbReference>
<name>A0A9W2YX43_BIOGL</name>
<dbReference type="RefSeq" id="XP_055867281.1">
    <property type="nucleotide sequence ID" value="XM_056011306.1"/>
</dbReference>
<dbReference type="Proteomes" id="UP001165740">
    <property type="component" value="Chromosome 14"/>
</dbReference>
<feature type="chain" id="PRO_5044702499" evidence="2">
    <location>
        <begin position="22"/>
        <end position="215"/>
    </location>
</feature>
<dbReference type="SUPFAM" id="SSF48726">
    <property type="entry name" value="Immunoglobulin"/>
    <property type="match status" value="1"/>
</dbReference>
<evidence type="ECO:0000313" key="4">
    <source>
        <dbReference type="RefSeq" id="XP_055867281.1"/>
    </source>
</evidence>
<keyword evidence="1" id="KW-1133">Transmembrane helix</keyword>
<dbReference type="GeneID" id="106075794"/>
<evidence type="ECO:0000256" key="2">
    <source>
        <dbReference type="SAM" id="SignalP"/>
    </source>
</evidence>